<evidence type="ECO:0000313" key="5">
    <source>
        <dbReference type="EMBL" id="KAE9167833.1"/>
    </source>
</evidence>
<accession>A0A6A3PWI5</accession>
<evidence type="ECO:0000313" key="2">
    <source>
        <dbReference type="EMBL" id="KAE9061660.1"/>
    </source>
</evidence>
<comment type="caution">
    <text evidence="2">The sequence shown here is derived from an EMBL/GenBank/DDBJ whole genome shotgun (WGS) entry which is preliminary data.</text>
</comment>
<proteinExistence type="predicted"/>
<name>A0A6A3PWI5_9STRA</name>
<dbReference type="Proteomes" id="UP000440367">
    <property type="component" value="Unassembled WGS sequence"/>
</dbReference>
<dbReference type="EMBL" id="QXGF01005102">
    <property type="protein sequence ID" value="KAE8918971.1"/>
    <property type="molecule type" value="Genomic_DNA"/>
</dbReference>
<dbReference type="Proteomes" id="UP000440732">
    <property type="component" value="Unassembled WGS sequence"/>
</dbReference>
<evidence type="ECO:0000313" key="3">
    <source>
        <dbReference type="EMBL" id="KAE9061729.1"/>
    </source>
</evidence>
<evidence type="ECO:0000313" key="4">
    <source>
        <dbReference type="EMBL" id="KAE9066521.1"/>
    </source>
</evidence>
<dbReference type="Proteomes" id="UP000441208">
    <property type="component" value="Unassembled WGS sequence"/>
</dbReference>
<dbReference type="Proteomes" id="UP000488956">
    <property type="component" value="Unassembled WGS sequence"/>
</dbReference>
<organism evidence="2 9">
    <name type="scientific">Phytophthora fragariae</name>
    <dbReference type="NCBI Taxonomy" id="53985"/>
    <lineage>
        <taxon>Eukaryota</taxon>
        <taxon>Sar</taxon>
        <taxon>Stramenopiles</taxon>
        <taxon>Oomycota</taxon>
        <taxon>Peronosporomycetes</taxon>
        <taxon>Peronosporales</taxon>
        <taxon>Peronosporaceae</taxon>
        <taxon>Phytophthora</taxon>
    </lineage>
</organism>
<dbReference type="EMBL" id="QXFZ01005194">
    <property type="protein sequence ID" value="KAE9061660.1"/>
    <property type="molecule type" value="Genomic_DNA"/>
</dbReference>
<evidence type="ECO:0000313" key="10">
    <source>
        <dbReference type="Proteomes" id="UP000488956"/>
    </source>
</evidence>
<dbReference type="AlphaFoldDB" id="A0A6A3PWI5"/>
<dbReference type="Proteomes" id="UP000429523">
    <property type="component" value="Unassembled WGS sequence"/>
</dbReference>
<evidence type="ECO:0000313" key="8">
    <source>
        <dbReference type="Proteomes" id="UP000440732"/>
    </source>
</evidence>
<dbReference type="PROSITE" id="PS50096">
    <property type="entry name" value="IQ"/>
    <property type="match status" value="1"/>
</dbReference>
<evidence type="ECO:0000313" key="9">
    <source>
        <dbReference type="Proteomes" id="UP000441208"/>
    </source>
</evidence>
<evidence type="ECO:0000313" key="1">
    <source>
        <dbReference type="EMBL" id="KAE8918971.1"/>
    </source>
</evidence>
<evidence type="ECO:0000313" key="6">
    <source>
        <dbReference type="Proteomes" id="UP000429523"/>
    </source>
</evidence>
<reference evidence="6 7" key="1">
    <citation type="submission" date="2018-08" db="EMBL/GenBank/DDBJ databases">
        <title>Genomic investigation of the strawberry pathogen Phytophthora fragariae indicates pathogenicity is determined by transcriptional variation in three key races.</title>
        <authorList>
            <person name="Adams T.M."/>
            <person name="Armitage A.D."/>
            <person name="Sobczyk M.K."/>
            <person name="Bates H.J."/>
            <person name="Dunwell J.M."/>
            <person name="Nellist C.F."/>
            <person name="Harrison R.J."/>
        </authorList>
    </citation>
    <scope>NUCLEOTIDE SEQUENCE [LARGE SCALE GENOMIC DNA]</scope>
    <source>
        <strain evidence="5 7">BC-1</strain>
        <strain evidence="4 8">NOV-5</strain>
        <strain evidence="2 9">NOV-71</strain>
        <strain evidence="1 6">NOV-9</strain>
        <strain evidence="3 10">ONT-3</strain>
    </source>
</reference>
<dbReference type="EMBL" id="QXGA01005571">
    <property type="protein sequence ID" value="KAE9066521.1"/>
    <property type="molecule type" value="Genomic_DNA"/>
</dbReference>
<sequence>MTPYLTRQRCNCVTFIDLQRVRRKADQLAASMQPLNDADERGDTTPLYEQVPKCPGCGSTRYLRAGVVSFQEQIEEERNAIKEFERRRVPATALLQRIARGFLGRLEFRRRLLESERYLRKINRAATRVQTRVHGRLQIPLLKRRVKMGGGIFSGN</sequence>
<dbReference type="EMBL" id="QXFX01005111">
    <property type="protein sequence ID" value="KAE9061729.1"/>
    <property type="molecule type" value="Genomic_DNA"/>
</dbReference>
<protein>
    <submittedName>
        <fullName evidence="2">Uncharacterized protein</fullName>
    </submittedName>
</protein>
<evidence type="ECO:0000313" key="7">
    <source>
        <dbReference type="Proteomes" id="UP000440367"/>
    </source>
</evidence>
<gene>
    <name evidence="5" type="ORF">PF002_g30775</name>
    <name evidence="4" type="ORF">PF006_g30201</name>
    <name evidence="2" type="ORF">PF007_g30179</name>
    <name evidence="1" type="ORF">PF009_g30717</name>
    <name evidence="3" type="ORF">PF010_g29706</name>
</gene>
<dbReference type="EMBL" id="QXGD01005006">
    <property type="protein sequence ID" value="KAE9167833.1"/>
    <property type="molecule type" value="Genomic_DNA"/>
</dbReference>